<dbReference type="EMBL" id="LZZM01000211">
    <property type="protein sequence ID" value="OOM73726.1"/>
    <property type="molecule type" value="Genomic_DNA"/>
</dbReference>
<dbReference type="InterPro" id="IPR000212">
    <property type="entry name" value="DNA_helicase_UvrD/REP"/>
</dbReference>
<protein>
    <submittedName>
        <fullName evidence="8">Helicase IV</fullName>
        <ecNumber evidence="8">3.6.4.12</ecNumber>
    </submittedName>
</protein>
<dbReference type="PANTHER" id="PTHR11070">
    <property type="entry name" value="UVRD / RECB / PCRA DNA HELICASE FAMILY MEMBER"/>
    <property type="match status" value="1"/>
</dbReference>
<dbReference type="SUPFAM" id="SSF52540">
    <property type="entry name" value="P-loop containing nucleoside triphosphate hydrolases"/>
    <property type="match status" value="1"/>
</dbReference>
<dbReference type="GO" id="GO:0016787">
    <property type="term" value="F:hydrolase activity"/>
    <property type="evidence" value="ECO:0007669"/>
    <property type="project" value="UniProtKB-UniRule"/>
</dbReference>
<keyword evidence="1 5" id="KW-0547">Nucleotide-binding</keyword>
<keyword evidence="3 5" id="KW-0347">Helicase</keyword>
<dbReference type="GO" id="GO:0000725">
    <property type="term" value="P:recombinational repair"/>
    <property type="evidence" value="ECO:0007669"/>
    <property type="project" value="TreeGrafter"/>
</dbReference>
<dbReference type="InterPro" id="IPR027785">
    <property type="entry name" value="UvrD-like_helicase_C"/>
</dbReference>
<dbReference type="InterPro" id="IPR027417">
    <property type="entry name" value="P-loop_NTPase"/>
</dbReference>
<evidence type="ECO:0000259" key="7">
    <source>
        <dbReference type="PROSITE" id="PS51198"/>
    </source>
</evidence>
<comment type="caution">
    <text evidence="8">The sequence shown here is derived from an EMBL/GenBank/DDBJ whole genome shotgun (WGS) entry which is preliminary data.</text>
</comment>
<keyword evidence="6" id="KW-0175">Coiled coil</keyword>
<evidence type="ECO:0000313" key="9">
    <source>
        <dbReference type="Proteomes" id="UP000190890"/>
    </source>
</evidence>
<dbReference type="NCBIfam" id="NF041464">
    <property type="entry name" value="HelD_BACSU"/>
    <property type="match status" value="1"/>
</dbReference>
<evidence type="ECO:0000256" key="3">
    <source>
        <dbReference type="ARBA" id="ARBA00022806"/>
    </source>
</evidence>
<dbReference type="Gene3D" id="3.40.50.300">
    <property type="entry name" value="P-loop containing nucleotide triphosphate hydrolases"/>
    <property type="match status" value="3"/>
</dbReference>
<dbReference type="InterPro" id="IPR048228">
    <property type="entry name" value="HelD_bacillota"/>
</dbReference>
<keyword evidence="2 5" id="KW-0378">Hydrolase</keyword>
<dbReference type="Proteomes" id="UP000190890">
    <property type="component" value="Unassembled WGS sequence"/>
</dbReference>
<dbReference type="Pfam" id="PF00580">
    <property type="entry name" value="UvrD-helicase"/>
    <property type="match status" value="1"/>
</dbReference>
<evidence type="ECO:0000256" key="2">
    <source>
        <dbReference type="ARBA" id="ARBA00022801"/>
    </source>
</evidence>
<dbReference type="InterPro" id="IPR014016">
    <property type="entry name" value="UvrD-like_ATP-bd"/>
</dbReference>
<organism evidence="8 9">
    <name type="scientific">Clostridium puniceum</name>
    <dbReference type="NCBI Taxonomy" id="29367"/>
    <lineage>
        <taxon>Bacteria</taxon>
        <taxon>Bacillati</taxon>
        <taxon>Bacillota</taxon>
        <taxon>Clostridia</taxon>
        <taxon>Eubacteriales</taxon>
        <taxon>Clostridiaceae</taxon>
        <taxon>Clostridium</taxon>
    </lineage>
</organism>
<evidence type="ECO:0000256" key="1">
    <source>
        <dbReference type="ARBA" id="ARBA00022741"/>
    </source>
</evidence>
<dbReference type="GO" id="GO:0043138">
    <property type="term" value="F:3'-5' DNA helicase activity"/>
    <property type="evidence" value="ECO:0007669"/>
    <property type="project" value="TreeGrafter"/>
</dbReference>
<dbReference type="RefSeq" id="WP_077849307.1">
    <property type="nucleotide sequence ID" value="NZ_LZZM01000211.1"/>
</dbReference>
<proteinExistence type="predicted"/>
<dbReference type="GO" id="GO:0003677">
    <property type="term" value="F:DNA binding"/>
    <property type="evidence" value="ECO:0007669"/>
    <property type="project" value="InterPro"/>
</dbReference>
<feature type="coiled-coil region" evidence="6">
    <location>
        <begin position="2"/>
        <end position="43"/>
    </location>
</feature>
<dbReference type="PANTHER" id="PTHR11070:SF17">
    <property type="entry name" value="DNA HELICASE IV"/>
    <property type="match status" value="1"/>
</dbReference>
<sequence>MNKNLNEEKKILVEKKKIITEELKEKKSKVQEVEKKLRLLSKESKGSYNEEKQANEKIFNYLSQDIEKYEESLNEPYFGRVDFRERARFTESIYIGKKGISNSKDGEEIVVDWRAPVADLYYSGTGGDSYYKAPGGIVEGKLELKRKFLYKDGDIEQLFDEGINDIIINEGEGNNLVDEFLKINLEETRGKKLKEVVATIQKEQNEIIRWPKNLPIIVQGSAGSGKTTIALHRLAYLIYIYKETMSGDEILVLAPNKLFLNYISDILPSLGAEEVNQSTFEELVLSKLKLKGKIYNKDEKLLAIIEEKDEEKKKLIVNSSKVKGTLSFKIMLDRYVSLVEKSILDIKDIKVGNEILFGKNEIKRLYLKDLKSYPINKRKNEIKRYLNLKIRESIESLLLQIDREWEKVISEIRNKYSDSEERRKSLINLYEERDKIKDNIKNNSKKEFNAYFKEWKEVSSKDMYYNFYNSDLFEIATDNKIPKVLSQYMKDEFNSNYENNIIDEDDLAALAYIRVVLDGIDENEKFKYIIVDEAQDYSPFQVYLVNSFAKGNALTLVGDLAQGIYYYKGLKTWEDITEKVFDGNATYVQLTQSYRSTVEIIDFAKKTLNAQNLGLKDAKPVLRHGTKPKIIKIKTDEEYHTVIDEIIANVKINGKRSIAIITKNILEASKIYKILKSKSMYGFELIEGKEKELKEDFIVIPSYLTKGLEFDCTIILNPSEENYKENILDQRLLYVSLTRALHLEYIIEKDNISKLI</sequence>
<evidence type="ECO:0000256" key="6">
    <source>
        <dbReference type="SAM" id="Coils"/>
    </source>
</evidence>
<feature type="binding site" evidence="5">
    <location>
        <begin position="220"/>
        <end position="227"/>
    </location>
    <ligand>
        <name>ATP</name>
        <dbReference type="ChEBI" id="CHEBI:30616"/>
    </ligand>
</feature>
<dbReference type="EC" id="3.6.4.12" evidence="8"/>
<gene>
    <name evidence="8" type="primary">helD_2</name>
    <name evidence="8" type="ORF">CLPUN_43600</name>
</gene>
<evidence type="ECO:0000313" key="8">
    <source>
        <dbReference type="EMBL" id="OOM73726.1"/>
    </source>
</evidence>
<dbReference type="PROSITE" id="PS51198">
    <property type="entry name" value="UVRD_HELICASE_ATP_BIND"/>
    <property type="match status" value="1"/>
</dbReference>
<dbReference type="GO" id="GO:0005829">
    <property type="term" value="C:cytosol"/>
    <property type="evidence" value="ECO:0007669"/>
    <property type="project" value="TreeGrafter"/>
</dbReference>
<dbReference type="AlphaFoldDB" id="A0A1S8T7K1"/>
<accession>A0A1S8T7K1</accession>
<name>A0A1S8T7K1_9CLOT</name>
<evidence type="ECO:0000256" key="4">
    <source>
        <dbReference type="ARBA" id="ARBA00022840"/>
    </source>
</evidence>
<keyword evidence="9" id="KW-1185">Reference proteome</keyword>
<dbReference type="GO" id="GO:0005524">
    <property type="term" value="F:ATP binding"/>
    <property type="evidence" value="ECO:0007669"/>
    <property type="project" value="UniProtKB-UniRule"/>
</dbReference>
<keyword evidence="4 5" id="KW-0067">ATP-binding</keyword>
<dbReference type="OrthoDB" id="9787585at2"/>
<evidence type="ECO:0000256" key="5">
    <source>
        <dbReference type="PROSITE-ProRule" id="PRU00560"/>
    </source>
</evidence>
<reference evidence="8 9" key="1">
    <citation type="submission" date="2016-05" db="EMBL/GenBank/DDBJ databases">
        <title>Microbial solvent formation.</title>
        <authorList>
            <person name="Poehlein A."/>
            <person name="Montoya Solano J.D."/>
            <person name="Flitsch S."/>
            <person name="Krabben P."/>
            <person name="Duerre P."/>
            <person name="Daniel R."/>
        </authorList>
    </citation>
    <scope>NUCLEOTIDE SEQUENCE [LARGE SCALE GENOMIC DNA]</scope>
    <source>
        <strain evidence="8 9">DSM 2619</strain>
    </source>
</reference>
<dbReference type="Pfam" id="PF13538">
    <property type="entry name" value="UvrD_C_2"/>
    <property type="match status" value="1"/>
</dbReference>
<feature type="domain" description="UvrD-like helicase ATP-binding" evidence="7">
    <location>
        <begin position="199"/>
        <end position="597"/>
    </location>
</feature>
<dbReference type="STRING" id="29367.CLPUN_43600"/>